<comment type="caution">
    <text evidence="1">The sequence shown here is derived from an EMBL/GenBank/DDBJ whole genome shotgun (WGS) entry which is preliminary data.</text>
</comment>
<sequence length="71" mass="6859">MRSPVWIGQAEQGVVAAAGPGGAVGGGEQRVDFGVGEVGDDGLVVAFGGDGQDAVDVAGVFGVVQCGEAEQ</sequence>
<name>A0ABS4TPM5_9PSEU</name>
<gene>
    <name evidence="1" type="ORF">JOF56_006256</name>
</gene>
<dbReference type="RefSeq" id="WP_245378466.1">
    <property type="nucleotide sequence ID" value="NZ_JAGINW010000001.1"/>
</dbReference>
<evidence type="ECO:0000313" key="1">
    <source>
        <dbReference type="EMBL" id="MBP2325871.1"/>
    </source>
</evidence>
<accession>A0ABS4TPM5</accession>
<reference evidence="1 2" key="1">
    <citation type="submission" date="2021-03" db="EMBL/GenBank/DDBJ databases">
        <title>Sequencing the genomes of 1000 actinobacteria strains.</title>
        <authorList>
            <person name="Klenk H.-P."/>
        </authorList>
    </citation>
    <scope>NUCLEOTIDE SEQUENCE [LARGE SCALE GENOMIC DNA]</scope>
    <source>
        <strain evidence="1 2">DSM 46670</strain>
    </source>
</reference>
<evidence type="ECO:0000313" key="2">
    <source>
        <dbReference type="Proteomes" id="UP001519332"/>
    </source>
</evidence>
<protein>
    <submittedName>
        <fullName evidence="1">Uncharacterized protein</fullName>
    </submittedName>
</protein>
<organism evidence="1 2">
    <name type="scientific">Kibdelosporangium banguiense</name>
    <dbReference type="NCBI Taxonomy" id="1365924"/>
    <lineage>
        <taxon>Bacteria</taxon>
        <taxon>Bacillati</taxon>
        <taxon>Actinomycetota</taxon>
        <taxon>Actinomycetes</taxon>
        <taxon>Pseudonocardiales</taxon>
        <taxon>Pseudonocardiaceae</taxon>
        <taxon>Kibdelosporangium</taxon>
    </lineage>
</organism>
<dbReference type="EMBL" id="JAGINW010000001">
    <property type="protein sequence ID" value="MBP2325871.1"/>
    <property type="molecule type" value="Genomic_DNA"/>
</dbReference>
<dbReference type="Proteomes" id="UP001519332">
    <property type="component" value="Unassembled WGS sequence"/>
</dbReference>
<proteinExistence type="predicted"/>
<keyword evidence="2" id="KW-1185">Reference proteome</keyword>